<accession>A0A562REC1</accession>
<evidence type="ECO:0000256" key="1">
    <source>
        <dbReference type="ARBA" id="ARBA00022553"/>
    </source>
</evidence>
<feature type="domain" description="Response regulatory" evidence="8">
    <location>
        <begin position="7"/>
        <end position="122"/>
    </location>
</feature>
<dbReference type="OrthoDB" id="9802426at2"/>
<dbReference type="InterPro" id="IPR011006">
    <property type="entry name" value="CheY-like_superfamily"/>
</dbReference>
<evidence type="ECO:0000313" key="11">
    <source>
        <dbReference type="Proteomes" id="UP000318431"/>
    </source>
</evidence>
<evidence type="ECO:0000256" key="4">
    <source>
        <dbReference type="ARBA" id="ARBA00023125"/>
    </source>
</evidence>
<dbReference type="Pfam" id="PF00486">
    <property type="entry name" value="Trans_reg_C"/>
    <property type="match status" value="1"/>
</dbReference>
<dbReference type="SMART" id="SM00448">
    <property type="entry name" value="REC"/>
    <property type="match status" value="1"/>
</dbReference>
<dbReference type="InterPro" id="IPR001867">
    <property type="entry name" value="OmpR/PhoB-type_DNA-bd"/>
</dbReference>
<dbReference type="PROSITE" id="PS51755">
    <property type="entry name" value="OMPR_PHOB"/>
    <property type="match status" value="1"/>
</dbReference>
<sequence length="241" mass="26517">MLQQPLSILIIEDNAALAANIYDYLEACGHVPDAAPDGEAGLGLLALHRYDAIVLDWMMPRMDGMAMLARLRGEWQSTIPVIFITAKDQVEHKIAGFMAGADDYIVKPVALAELEIRLRVLVQRARGAVAPAQVLVVDDLRFDLATLAVTRAGRALAMTPVRRKLLELLMRRSPGVVRREELEALIWQDDVPDKDVLRSHMHTLRKAVDGVAPRKLLHTVTGSGYRLAVGDDASAQDADDD</sequence>
<protein>
    <submittedName>
        <fullName evidence="10">DNA-binding response OmpR family regulator</fullName>
    </submittedName>
</protein>
<feature type="domain" description="OmpR/PhoB-type" evidence="9">
    <location>
        <begin position="132"/>
        <end position="229"/>
    </location>
</feature>
<evidence type="ECO:0000259" key="8">
    <source>
        <dbReference type="PROSITE" id="PS50110"/>
    </source>
</evidence>
<dbReference type="PANTHER" id="PTHR48111:SF22">
    <property type="entry name" value="REGULATOR OF RPOS"/>
    <property type="match status" value="1"/>
</dbReference>
<keyword evidence="2" id="KW-0902">Two-component regulatory system</keyword>
<dbReference type="GO" id="GO:0000976">
    <property type="term" value="F:transcription cis-regulatory region binding"/>
    <property type="evidence" value="ECO:0007669"/>
    <property type="project" value="TreeGrafter"/>
</dbReference>
<dbReference type="Gene3D" id="6.10.250.690">
    <property type="match status" value="1"/>
</dbReference>
<proteinExistence type="predicted"/>
<feature type="DNA-binding region" description="OmpR/PhoB-type" evidence="7">
    <location>
        <begin position="132"/>
        <end position="229"/>
    </location>
</feature>
<keyword evidence="3" id="KW-0805">Transcription regulation</keyword>
<dbReference type="CDD" id="cd17574">
    <property type="entry name" value="REC_OmpR"/>
    <property type="match status" value="1"/>
</dbReference>
<dbReference type="PROSITE" id="PS50110">
    <property type="entry name" value="RESPONSE_REGULATORY"/>
    <property type="match status" value="1"/>
</dbReference>
<organism evidence="10 11">
    <name type="scientific">Pseudoduganella lurida</name>
    <dbReference type="NCBI Taxonomy" id="1036180"/>
    <lineage>
        <taxon>Bacteria</taxon>
        <taxon>Pseudomonadati</taxon>
        <taxon>Pseudomonadota</taxon>
        <taxon>Betaproteobacteria</taxon>
        <taxon>Burkholderiales</taxon>
        <taxon>Oxalobacteraceae</taxon>
        <taxon>Telluria group</taxon>
        <taxon>Pseudoduganella</taxon>
    </lineage>
</organism>
<dbReference type="CDD" id="cd00383">
    <property type="entry name" value="trans_reg_C"/>
    <property type="match status" value="1"/>
</dbReference>
<dbReference type="GO" id="GO:0006355">
    <property type="term" value="P:regulation of DNA-templated transcription"/>
    <property type="evidence" value="ECO:0007669"/>
    <property type="project" value="InterPro"/>
</dbReference>
<evidence type="ECO:0000256" key="5">
    <source>
        <dbReference type="ARBA" id="ARBA00023163"/>
    </source>
</evidence>
<evidence type="ECO:0000256" key="6">
    <source>
        <dbReference type="PROSITE-ProRule" id="PRU00169"/>
    </source>
</evidence>
<reference evidence="10 11" key="1">
    <citation type="journal article" date="2015" name="Stand. Genomic Sci.">
        <title>Genomic Encyclopedia of Bacterial and Archaeal Type Strains, Phase III: the genomes of soil and plant-associated and newly described type strains.</title>
        <authorList>
            <person name="Whitman W.B."/>
            <person name="Woyke T."/>
            <person name="Klenk H.P."/>
            <person name="Zhou Y."/>
            <person name="Lilburn T.G."/>
            <person name="Beck B.J."/>
            <person name="De Vos P."/>
            <person name="Vandamme P."/>
            <person name="Eisen J.A."/>
            <person name="Garrity G."/>
            <person name="Hugenholtz P."/>
            <person name="Kyrpides N.C."/>
        </authorList>
    </citation>
    <scope>NUCLEOTIDE SEQUENCE [LARGE SCALE GENOMIC DNA]</scope>
    <source>
        <strain evidence="10 11">CGMCC 1.10822</strain>
    </source>
</reference>
<dbReference type="SUPFAM" id="SSF52172">
    <property type="entry name" value="CheY-like"/>
    <property type="match status" value="1"/>
</dbReference>
<dbReference type="Gene3D" id="3.40.50.2300">
    <property type="match status" value="1"/>
</dbReference>
<dbReference type="Pfam" id="PF00072">
    <property type="entry name" value="Response_reg"/>
    <property type="match status" value="1"/>
</dbReference>
<dbReference type="InterPro" id="IPR036388">
    <property type="entry name" value="WH-like_DNA-bd_sf"/>
</dbReference>
<evidence type="ECO:0000256" key="2">
    <source>
        <dbReference type="ARBA" id="ARBA00023012"/>
    </source>
</evidence>
<dbReference type="GO" id="GO:0005829">
    <property type="term" value="C:cytosol"/>
    <property type="evidence" value="ECO:0007669"/>
    <property type="project" value="TreeGrafter"/>
</dbReference>
<evidence type="ECO:0000313" key="10">
    <source>
        <dbReference type="EMBL" id="TWI67412.1"/>
    </source>
</evidence>
<dbReference type="PANTHER" id="PTHR48111">
    <property type="entry name" value="REGULATOR OF RPOS"/>
    <property type="match status" value="1"/>
</dbReference>
<feature type="modified residue" description="4-aspartylphosphate" evidence="6">
    <location>
        <position position="56"/>
    </location>
</feature>
<comment type="caution">
    <text evidence="10">The sequence shown here is derived from an EMBL/GenBank/DDBJ whole genome shotgun (WGS) entry which is preliminary data.</text>
</comment>
<dbReference type="GO" id="GO:0000156">
    <property type="term" value="F:phosphorelay response regulator activity"/>
    <property type="evidence" value="ECO:0007669"/>
    <property type="project" value="TreeGrafter"/>
</dbReference>
<keyword evidence="5" id="KW-0804">Transcription</keyword>
<dbReference type="InterPro" id="IPR001789">
    <property type="entry name" value="Sig_transdc_resp-reg_receiver"/>
</dbReference>
<dbReference type="Gene3D" id="1.10.10.10">
    <property type="entry name" value="Winged helix-like DNA-binding domain superfamily/Winged helix DNA-binding domain"/>
    <property type="match status" value="1"/>
</dbReference>
<keyword evidence="1 6" id="KW-0597">Phosphoprotein</keyword>
<dbReference type="SMART" id="SM00862">
    <property type="entry name" value="Trans_reg_C"/>
    <property type="match status" value="1"/>
</dbReference>
<keyword evidence="4 7" id="KW-0238">DNA-binding</keyword>
<dbReference type="AlphaFoldDB" id="A0A562REC1"/>
<gene>
    <name evidence="10" type="ORF">IP91_01525</name>
</gene>
<dbReference type="InterPro" id="IPR039420">
    <property type="entry name" value="WalR-like"/>
</dbReference>
<dbReference type="EMBL" id="VLLB01000002">
    <property type="protein sequence ID" value="TWI67412.1"/>
    <property type="molecule type" value="Genomic_DNA"/>
</dbReference>
<dbReference type="Proteomes" id="UP000318431">
    <property type="component" value="Unassembled WGS sequence"/>
</dbReference>
<evidence type="ECO:0000259" key="9">
    <source>
        <dbReference type="PROSITE" id="PS51755"/>
    </source>
</evidence>
<evidence type="ECO:0000256" key="3">
    <source>
        <dbReference type="ARBA" id="ARBA00023015"/>
    </source>
</evidence>
<name>A0A562REC1_9BURK</name>
<evidence type="ECO:0000256" key="7">
    <source>
        <dbReference type="PROSITE-ProRule" id="PRU01091"/>
    </source>
</evidence>
<keyword evidence="11" id="KW-1185">Reference proteome</keyword>
<dbReference type="RefSeq" id="WP_145648285.1">
    <property type="nucleotide sequence ID" value="NZ_VLLB01000002.1"/>
</dbReference>
<dbReference type="GO" id="GO:0032993">
    <property type="term" value="C:protein-DNA complex"/>
    <property type="evidence" value="ECO:0007669"/>
    <property type="project" value="TreeGrafter"/>
</dbReference>